<organism evidence="2 3">
    <name type="scientific">Triticum urartu</name>
    <name type="common">Red wild einkorn</name>
    <name type="synonym">Crithodium urartu</name>
    <dbReference type="NCBI Taxonomy" id="4572"/>
    <lineage>
        <taxon>Eukaryota</taxon>
        <taxon>Viridiplantae</taxon>
        <taxon>Streptophyta</taxon>
        <taxon>Embryophyta</taxon>
        <taxon>Tracheophyta</taxon>
        <taxon>Spermatophyta</taxon>
        <taxon>Magnoliopsida</taxon>
        <taxon>Liliopsida</taxon>
        <taxon>Poales</taxon>
        <taxon>Poaceae</taxon>
        <taxon>BOP clade</taxon>
        <taxon>Pooideae</taxon>
        <taxon>Triticodae</taxon>
        <taxon>Triticeae</taxon>
        <taxon>Triticinae</taxon>
        <taxon>Triticum</taxon>
    </lineage>
</organism>
<evidence type="ECO:0000256" key="1">
    <source>
        <dbReference type="SAM" id="MobiDB-lite"/>
    </source>
</evidence>
<reference evidence="3" key="1">
    <citation type="journal article" date="2013" name="Nature">
        <title>Draft genome of the wheat A-genome progenitor Triticum urartu.</title>
        <authorList>
            <person name="Ling H.Q."/>
            <person name="Zhao S."/>
            <person name="Liu D."/>
            <person name="Wang J."/>
            <person name="Sun H."/>
            <person name="Zhang C."/>
            <person name="Fan H."/>
            <person name="Li D."/>
            <person name="Dong L."/>
            <person name="Tao Y."/>
            <person name="Gao C."/>
            <person name="Wu H."/>
            <person name="Li Y."/>
            <person name="Cui Y."/>
            <person name="Guo X."/>
            <person name="Zheng S."/>
            <person name="Wang B."/>
            <person name="Yu K."/>
            <person name="Liang Q."/>
            <person name="Yang W."/>
            <person name="Lou X."/>
            <person name="Chen J."/>
            <person name="Feng M."/>
            <person name="Jian J."/>
            <person name="Zhang X."/>
            <person name="Luo G."/>
            <person name="Jiang Y."/>
            <person name="Liu J."/>
            <person name="Wang Z."/>
            <person name="Sha Y."/>
            <person name="Zhang B."/>
            <person name="Wu H."/>
            <person name="Tang D."/>
            <person name="Shen Q."/>
            <person name="Xue P."/>
            <person name="Zou S."/>
            <person name="Wang X."/>
            <person name="Liu X."/>
            <person name="Wang F."/>
            <person name="Yang Y."/>
            <person name="An X."/>
            <person name="Dong Z."/>
            <person name="Zhang K."/>
            <person name="Zhang X."/>
            <person name="Luo M.C."/>
            <person name="Dvorak J."/>
            <person name="Tong Y."/>
            <person name="Wang J."/>
            <person name="Yang H."/>
            <person name="Li Z."/>
            <person name="Wang D."/>
            <person name="Zhang A."/>
            <person name="Wang J."/>
        </authorList>
    </citation>
    <scope>NUCLEOTIDE SEQUENCE</scope>
    <source>
        <strain evidence="3">cv. G1812</strain>
    </source>
</reference>
<sequence>LLQHPLVLLITQPYPRAPAAAVYFAQPSRPDRRHPLPRRRRRRPHLHRQEERPHHLLSSSPHHKPGQGGPPWPSRSGDASRSPQGRPWRDRAEQVLSLSWIAASRVRRAHLGCLGCKVSLVYCNQDECASIWN</sequence>
<name>A0A8R7V286_TRIUA</name>
<dbReference type="EnsemblPlants" id="TuG1812G0700000790.01.T01">
    <property type="protein sequence ID" value="TuG1812G0700000790.01.T01"/>
    <property type="gene ID" value="TuG1812G0700000790.01"/>
</dbReference>
<accession>A0A8R7V286</accession>
<dbReference type="AlphaFoldDB" id="A0A8R7V286"/>
<evidence type="ECO:0000313" key="2">
    <source>
        <dbReference type="EnsemblPlants" id="TuG1812G0700000790.01.T01"/>
    </source>
</evidence>
<reference evidence="2" key="2">
    <citation type="submission" date="2018-03" db="EMBL/GenBank/DDBJ databases">
        <title>The Triticum urartu genome reveals the dynamic nature of wheat genome evolution.</title>
        <authorList>
            <person name="Ling H."/>
            <person name="Ma B."/>
            <person name="Shi X."/>
            <person name="Liu H."/>
            <person name="Dong L."/>
            <person name="Sun H."/>
            <person name="Cao Y."/>
            <person name="Gao Q."/>
            <person name="Zheng S."/>
            <person name="Li Y."/>
            <person name="Yu Y."/>
            <person name="Du H."/>
            <person name="Qi M."/>
            <person name="Li Y."/>
            <person name="Yu H."/>
            <person name="Cui Y."/>
            <person name="Wang N."/>
            <person name="Chen C."/>
            <person name="Wu H."/>
            <person name="Zhao Y."/>
            <person name="Zhang J."/>
            <person name="Li Y."/>
            <person name="Zhou W."/>
            <person name="Zhang B."/>
            <person name="Hu W."/>
            <person name="Eijk M."/>
            <person name="Tang J."/>
            <person name="Witsenboer H."/>
            <person name="Zhao S."/>
            <person name="Li Z."/>
            <person name="Zhang A."/>
            <person name="Wang D."/>
            <person name="Liang C."/>
        </authorList>
    </citation>
    <scope>NUCLEOTIDE SEQUENCE [LARGE SCALE GENOMIC DNA]</scope>
    <source>
        <strain evidence="2">cv. G1812</strain>
    </source>
</reference>
<dbReference type="Proteomes" id="UP000015106">
    <property type="component" value="Chromosome 7"/>
</dbReference>
<keyword evidence="3" id="KW-1185">Reference proteome</keyword>
<feature type="compositionally biased region" description="Basic residues" evidence="1">
    <location>
        <begin position="35"/>
        <end position="46"/>
    </location>
</feature>
<reference evidence="2" key="3">
    <citation type="submission" date="2022-06" db="UniProtKB">
        <authorList>
            <consortium name="EnsemblPlants"/>
        </authorList>
    </citation>
    <scope>IDENTIFICATION</scope>
</reference>
<proteinExistence type="predicted"/>
<evidence type="ECO:0000313" key="3">
    <source>
        <dbReference type="Proteomes" id="UP000015106"/>
    </source>
</evidence>
<dbReference type="Gramene" id="TuG1812G0700000790.01.T01">
    <property type="protein sequence ID" value="TuG1812G0700000790.01.T01"/>
    <property type="gene ID" value="TuG1812G0700000790.01"/>
</dbReference>
<protein>
    <submittedName>
        <fullName evidence="2">Uncharacterized protein</fullName>
    </submittedName>
</protein>
<feature type="region of interest" description="Disordered" evidence="1">
    <location>
        <begin position="22"/>
        <end position="90"/>
    </location>
</feature>